<gene>
    <name evidence="2" type="ORF">MIMGU_mgv1a019692mg</name>
</gene>
<dbReference type="InterPro" id="IPR036890">
    <property type="entry name" value="HATPase_C_sf"/>
</dbReference>
<dbReference type="PANTHER" id="PTHR33566:SF1">
    <property type="entry name" value="EN_SPM-LIKE TRANSPOSON-RELATED"/>
    <property type="match status" value="1"/>
</dbReference>
<dbReference type="EMBL" id="KI632098">
    <property type="protein sequence ID" value="EYU25236.1"/>
    <property type="molecule type" value="Genomic_DNA"/>
</dbReference>
<dbReference type="eggNOG" id="ENOG502QQS5">
    <property type="taxonomic scope" value="Eukaryota"/>
</dbReference>
<reference evidence="2 3" key="1">
    <citation type="journal article" date="2013" name="Proc. Natl. Acad. Sci. U.S.A.">
        <title>Fine-scale variation in meiotic recombination in Mimulus inferred from population shotgun sequencing.</title>
        <authorList>
            <person name="Hellsten U."/>
            <person name="Wright K.M."/>
            <person name="Jenkins J."/>
            <person name="Shu S."/>
            <person name="Yuan Y."/>
            <person name="Wessler S.R."/>
            <person name="Schmutz J."/>
            <person name="Willis J.H."/>
            <person name="Rokhsar D.S."/>
        </authorList>
    </citation>
    <scope>NUCLEOTIDE SEQUENCE [LARGE SCALE GENOMIC DNA]</scope>
    <source>
        <strain evidence="3">cv. DUN x IM62</strain>
    </source>
</reference>
<proteinExistence type="predicted"/>
<dbReference type="Proteomes" id="UP000030748">
    <property type="component" value="Unassembled WGS sequence"/>
</dbReference>
<sequence length="1524" mass="172676">MYWKTPLNKKNKRPREEASIERPKKGPFGAVKIEQGTVDEANIFKFRILLPNATTLDLKLSELRTEMSIEEFIDVVRKEYFTVAKQRNSTEPKRRIINWKYPDLHFTDGNLRKMRIKVNFRDFVHTKWNFLWLHDGSAEPELYEDMWDLTPDTDLLKELPDDYTLETALADLIDNSLQALWSNERGERRLISVELHRDRISIFDSGPGMDGAGGNLVKWGKMGASLHRSVRGQAIGGKPPYLMPFFGMFGYGGPVATMCLGRRAVVSSKTKSCNKVFTLHLEREALVSASSSENCWKTKGGIRDPSEDEKMSSDHGSFTKVEIFEPKMKALDIKHFRCKLKDIYFPYIQCDEMSGKTSRPVEFQVNGEDLAGIQGGEVATTNLHSCNGPNFTLQLHLRINQDPSSIPRQSGRVFLEANARLKCVYFPIVEGEESIKRIIDTLDEDGCGIRESFEGFSRVSIRRLGRLLPDARWALLPFMEPKQGKGEKSHMLKRCCSRVKCFIETDAGFNPTPHKTDLAQHHPYTKALKNFGNRATENEKEVRIEIFRDGNNLAPSQLEKQYNDWISEMHDRYDEEIDGGLDEPTLVVVSSKIKKLGITSDVLRVHKKIQRKGKCWTAGQKIKVLKGACMGCHKTNVFATLEYIILEGLPGDVCGDGRLVCRPLGLPETRSCHILNKDENKIIDIRDSLVLPIRVIDSEKWIPVDDIEWEKKLETYNQKLPSTIELLSDKDCHKLEIEGGFPTVVRAGDEPPENIVAVVRPKSFDSKGNYKRLDQKFIVRDNLDMILKVTFRVGDEYVGESDHIYSVIIPPSSHQGLHGLYVFPVKSKHPLLLQKAGFYTFSFALKEPKDVQFEQVVQVQVSAEIGTWKVLSPKQDSLYTVRVGSSFEPLCVACYDRYGNCILFSAVPKLTIKLSSPNTILAQVCRPKVSVTTDKSTIKIKEIVLRSNKLDAIRPNYEATLNVSTLDGAFSVAFPCRVLPGTPKRITERPLKLRTELRPGEIIEDLALEVLDEYGNHAREGENISLRVDGFSFQDGSNIVTEKGLKRKICLVDADGLVDLSNILKVSKGYGKDVFLYVISEEEVIFKLQFQTEIRELRAVQKLFKNCKAGSQLENIVFEITDTQGKVDENINDEEKHGQFHTLKIKSKSFDIDDSVRYSFRHGRCIIRSIPLPNIEGILSFSASHSRYPELNLDIEELEDDLANCGMTINDHERKLEMLHFRWLHIQRNISDLQDSVDGDLCISPSMSGKVLTQRQIESKCQTPAAVICKLDEVSFKSSPGDILGIVALLGTVQSIELSRMLAQYIGEDKMLAVVCKNYAAAYNLETTLGQYVRGGYLALCLEDIRITIREPSVDPLELMPLKMPSLPNGIIPQGFLGYAVNMINIDASYLQWRTTSGHGLRETLFYRLFGELQVYKDRECMMNARSCIQDGAVSLDGGIIRGNGLLSLGHWEPDILFPVENEAMPNTPQSSQAIRLLEAKKLELIEISKQIDEGNKFLESEREKFLISRDRYNNYHLSRKKLA</sequence>
<evidence type="ECO:0000256" key="1">
    <source>
        <dbReference type="SAM" id="MobiDB-lite"/>
    </source>
</evidence>
<evidence type="ECO:0000313" key="2">
    <source>
        <dbReference type="EMBL" id="EYU25236.1"/>
    </source>
</evidence>
<dbReference type="Gene3D" id="3.30.565.10">
    <property type="entry name" value="Histidine kinase-like ATPase, C-terminal domain"/>
    <property type="match status" value="1"/>
</dbReference>
<organism evidence="2 3">
    <name type="scientific">Erythranthe guttata</name>
    <name type="common">Yellow monkey flower</name>
    <name type="synonym">Mimulus guttatus</name>
    <dbReference type="NCBI Taxonomy" id="4155"/>
    <lineage>
        <taxon>Eukaryota</taxon>
        <taxon>Viridiplantae</taxon>
        <taxon>Streptophyta</taxon>
        <taxon>Embryophyta</taxon>
        <taxon>Tracheophyta</taxon>
        <taxon>Spermatophyta</taxon>
        <taxon>Magnoliopsida</taxon>
        <taxon>eudicotyledons</taxon>
        <taxon>Gunneridae</taxon>
        <taxon>Pentapetalae</taxon>
        <taxon>asterids</taxon>
        <taxon>lamiids</taxon>
        <taxon>Lamiales</taxon>
        <taxon>Phrymaceae</taxon>
        <taxon>Erythranthe</taxon>
    </lineage>
</organism>
<feature type="region of interest" description="Disordered" evidence="1">
    <location>
        <begin position="1"/>
        <end position="23"/>
    </location>
</feature>
<evidence type="ECO:0000313" key="3">
    <source>
        <dbReference type="Proteomes" id="UP000030748"/>
    </source>
</evidence>
<name>A0A022QB84_ERYGU</name>
<accession>A0A022QB84</accession>
<dbReference type="STRING" id="4155.A0A022QB84"/>
<feature type="compositionally biased region" description="Basic and acidic residues" evidence="1">
    <location>
        <begin position="14"/>
        <end position="23"/>
    </location>
</feature>
<protein>
    <submittedName>
        <fullName evidence="2">Uncharacterized protein</fullName>
    </submittedName>
</protein>
<dbReference type="PANTHER" id="PTHR33566">
    <property type="entry name" value="EN/SPM-LIKE TRANSPOSON-RELATED"/>
    <property type="match status" value="1"/>
</dbReference>
<keyword evidence="3" id="KW-1185">Reference proteome</keyword>
<dbReference type="SUPFAM" id="SSF55874">
    <property type="entry name" value="ATPase domain of HSP90 chaperone/DNA topoisomerase II/histidine kinase"/>
    <property type="match status" value="1"/>
</dbReference>
<dbReference type="Pfam" id="PF13589">
    <property type="entry name" value="HATPase_c_3"/>
    <property type="match status" value="1"/>
</dbReference>